<protein>
    <submittedName>
        <fullName evidence="2">Hemin uptake protein HemP</fullName>
    </submittedName>
</protein>
<evidence type="ECO:0000256" key="1">
    <source>
        <dbReference type="SAM" id="MobiDB-lite"/>
    </source>
</evidence>
<dbReference type="AlphaFoldDB" id="A0A2W5FKG3"/>
<evidence type="ECO:0000313" key="3">
    <source>
        <dbReference type="Proteomes" id="UP000249633"/>
    </source>
</evidence>
<accession>A0A2W5FKG3</accession>
<dbReference type="Proteomes" id="UP000249633">
    <property type="component" value="Unassembled WGS sequence"/>
</dbReference>
<dbReference type="EMBL" id="QFOD01000016">
    <property type="protein sequence ID" value="PZP29949.1"/>
    <property type="molecule type" value="Genomic_DNA"/>
</dbReference>
<feature type="region of interest" description="Disordered" evidence="1">
    <location>
        <begin position="1"/>
        <end position="25"/>
    </location>
</feature>
<organism evidence="2 3">
    <name type="scientific">Roseateles depolymerans</name>
    <dbReference type="NCBI Taxonomy" id="76731"/>
    <lineage>
        <taxon>Bacteria</taxon>
        <taxon>Pseudomonadati</taxon>
        <taxon>Pseudomonadota</taxon>
        <taxon>Betaproteobacteria</taxon>
        <taxon>Burkholderiales</taxon>
        <taxon>Sphaerotilaceae</taxon>
        <taxon>Roseateles</taxon>
    </lineage>
</organism>
<proteinExistence type="predicted"/>
<reference evidence="2 3" key="1">
    <citation type="submission" date="2017-08" db="EMBL/GenBank/DDBJ databases">
        <title>Infants hospitalized years apart are colonized by the same room-sourced microbial strains.</title>
        <authorList>
            <person name="Brooks B."/>
            <person name="Olm M.R."/>
            <person name="Firek B.A."/>
            <person name="Baker R."/>
            <person name="Thomas B.C."/>
            <person name="Morowitz M.J."/>
            <person name="Banfield J.F."/>
        </authorList>
    </citation>
    <scope>NUCLEOTIDE SEQUENCE [LARGE SCALE GENOMIC DNA]</scope>
    <source>
        <strain evidence="2">S2_012_000_R2_81</strain>
    </source>
</reference>
<sequence length="64" mass="6904">MNTTNDETRRQGGVTPGALNGAEPALPRVDSATLFAGAQELLIQHQAQTYRLRITAQGKLILTK</sequence>
<gene>
    <name evidence="2" type="ORF">DI603_16160</name>
</gene>
<name>A0A2W5FKG3_9BURK</name>
<dbReference type="Gene3D" id="2.10.70.10">
    <property type="entry name" value="Complement Module, domain 1"/>
    <property type="match status" value="1"/>
</dbReference>
<dbReference type="InterPro" id="IPR019600">
    <property type="entry name" value="Hemin_uptake_protein_HemP"/>
</dbReference>
<dbReference type="Pfam" id="PF10636">
    <property type="entry name" value="hemP"/>
    <property type="match status" value="1"/>
</dbReference>
<comment type="caution">
    <text evidence="2">The sequence shown here is derived from an EMBL/GenBank/DDBJ whole genome shotgun (WGS) entry which is preliminary data.</text>
</comment>
<feature type="compositionally biased region" description="Basic and acidic residues" evidence="1">
    <location>
        <begin position="1"/>
        <end position="10"/>
    </location>
</feature>
<evidence type="ECO:0000313" key="2">
    <source>
        <dbReference type="EMBL" id="PZP29949.1"/>
    </source>
</evidence>